<dbReference type="Proteomes" id="UP000887013">
    <property type="component" value="Unassembled WGS sequence"/>
</dbReference>
<name>A0A8X6UCZ3_NEPPI</name>
<evidence type="ECO:0000313" key="2">
    <source>
        <dbReference type="Proteomes" id="UP000887013"/>
    </source>
</evidence>
<gene>
    <name evidence="1" type="ORF">NPIL_8391</name>
</gene>
<sequence length="128" mass="14761">MGHEFVTMTIRLSTMKEAQQKNLQSSDVIIQNRNSAIISKDTNIKINKIYNIGKFSKEEKIKSNDFTPNANCIEETEEDKQNSNRNGICKCPEAMHYYDEVNISRQKHCKHLNDCAQKAACYGRRCKV</sequence>
<reference evidence="1" key="1">
    <citation type="submission" date="2020-08" db="EMBL/GenBank/DDBJ databases">
        <title>Multicomponent nature underlies the extraordinary mechanical properties of spider dragline silk.</title>
        <authorList>
            <person name="Kono N."/>
            <person name="Nakamura H."/>
            <person name="Mori M."/>
            <person name="Yoshida Y."/>
            <person name="Ohtoshi R."/>
            <person name="Malay A.D."/>
            <person name="Moran D.A.P."/>
            <person name="Tomita M."/>
            <person name="Numata K."/>
            <person name="Arakawa K."/>
        </authorList>
    </citation>
    <scope>NUCLEOTIDE SEQUENCE</scope>
</reference>
<protein>
    <submittedName>
        <fullName evidence="1">Uncharacterized protein</fullName>
    </submittedName>
</protein>
<evidence type="ECO:0000313" key="1">
    <source>
        <dbReference type="EMBL" id="GFU04829.1"/>
    </source>
</evidence>
<dbReference type="EMBL" id="BMAW01027963">
    <property type="protein sequence ID" value="GFU04829.1"/>
    <property type="molecule type" value="Genomic_DNA"/>
</dbReference>
<dbReference type="AlphaFoldDB" id="A0A8X6UCZ3"/>
<proteinExistence type="predicted"/>
<accession>A0A8X6UCZ3</accession>
<comment type="caution">
    <text evidence="1">The sequence shown here is derived from an EMBL/GenBank/DDBJ whole genome shotgun (WGS) entry which is preliminary data.</text>
</comment>
<organism evidence="1 2">
    <name type="scientific">Nephila pilipes</name>
    <name type="common">Giant wood spider</name>
    <name type="synonym">Nephila maculata</name>
    <dbReference type="NCBI Taxonomy" id="299642"/>
    <lineage>
        <taxon>Eukaryota</taxon>
        <taxon>Metazoa</taxon>
        <taxon>Ecdysozoa</taxon>
        <taxon>Arthropoda</taxon>
        <taxon>Chelicerata</taxon>
        <taxon>Arachnida</taxon>
        <taxon>Araneae</taxon>
        <taxon>Araneomorphae</taxon>
        <taxon>Entelegynae</taxon>
        <taxon>Araneoidea</taxon>
        <taxon>Nephilidae</taxon>
        <taxon>Nephila</taxon>
    </lineage>
</organism>
<keyword evidence="2" id="KW-1185">Reference proteome</keyword>